<sequence length="394" mass="39844">MSSDLYSAATGIDAAEGLDAVEGPVWPGAGAMVARLGAGAPECLRDIAVDAVVAVAADVEAAWRAGVSARQKSSTHDVVTQTDIETEARLVEFLRARTPQAVFLGEEDAGGAGAGEDGAGENRAGSPEAGVVCWVIDPIDGTSNFVHGLPDFGTSVAAVVDGVPVAGVVCAPALGRIWRAWIGADGIVVSQQRHFQQRTFDSAGGSGSAGTFGSAGGADAWVPCASSGRGAESSCALVTDHPHPEALEVSPDAAREFSNLVQAFATVRRHVCTTVDVCRLASGVHDAVLGPAVKPWDIAAAALIAVGSGATWLYGGRRAGIPGPSSAPVALLSPGAGSGSRRTSDTDSGSGGSVLDAPMFLVHANGASVPTARKILNQMIARTLPNDEQRLPEN</sequence>
<feature type="binding site" evidence="4">
    <location>
        <position position="297"/>
    </location>
    <ligand>
        <name>Mg(2+)</name>
        <dbReference type="ChEBI" id="CHEBI:18420"/>
        <label>1</label>
        <note>catalytic</note>
    </ligand>
</feature>
<keyword evidence="3 4" id="KW-0460">Magnesium</keyword>
<protein>
    <recommendedName>
        <fullName evidence="8">Inositol-phosphate phosphatase</fullName>
    </recommendedName>
</protein>
<evidence type="ECO:0000256" key="2">
    <source>
        <dbReference type="ARBA" id="ARBA00022801"/>
    </source>
</evidence>
<comment type="caution">
    <text evidence="6">The sequence shown here is derived from an EMBL/GenBank/DDBJ whole genome shotgun (WGS) entry which is preliminary data.</text>
</comment>
<dbReference type="CDD" id="cd01637">
    <property type="entry name" value="IMPase_like"/>
    <property type="match status" value="1"/>
</dbReference>
<dbReference type="GO" id="GO:0006020">
    <property type="term" value="P:inositol metabolic process"/>
    <property type="evidence" value="ECO:0007669"/>
    <property type="project" value="TreeGrafter"/>
</dbReference>
<keyword evidence="2" id="KW-0378">Hydrolase</keyword>
<evidence type="ECO:0000256" key="4">
    <source>
        <dbReference type="PIRSR" id="PIRSR600760-2"/>
    </source>
</evidence>
<dbReference type="InterPro" id="IPR020583">
    <property type="entry name" value="Inositol_monoP_metal-BS"/>
</dbReference>
<dbReference type="RefSeq" id="WP_035754889.1">
    <property type="nucleotide sequence ID" value="NZ_JRNH01000009.1"/>
</dbReference>
<evidence type="ECO:0000256" key="1">
    <source>
        <dbReference type="ARBA" id="ARBA00022723"/>
    </source>
</evidence>
<dbReference type="Gene3D" id="3.40.190.80">
    <property type="match status" value="1"/>
</dbReference>
<dbReference type="EMBL" id="JRNH01000009">
    <property type="protein sequence ID" value="KGF20996.1"/>
    <property type="molecule type" value="Genomic_DNA"/>
</dbReference>
<dbReference type="GO" id="GO:0046872">
    <property type="term" value="F:metal ion binding"/>
    <property type="evidence" value="ECO:0007669"/>
    <property type="project" value="UniProtKB-KW"/>
</dbReference>
<dbReference type="Gene3D" id="3.30.540.10">
    <property type="entry name" value="Fructose-1,6-Bisphosphatase, subunit A, domain 1"/>
    <property type="match status" value="1"/>
</dbReference>
<evidence type="ECO:0000313" key="6">
    <source>
        <dbReference type="EMBL" id="KGF20996.1"/>
    </source>
</evidence>
<organism evidence="6 7">
    <name type="scientific">Pseudoglutamicibacter albus DNF00011</name>
    <dbReference type="NCBI Taxonomy" id="1401063"/>
    <lineage>
        <taxon>Bacteria</taxon>
        <taxon>Bacillati</taxon>
        <taxon>Actinomycetota</taxon>
        <taxon>Actinomycetes</taxon>
        <taxon>Micrococcales</taxon>
        <taxon>Micrococcaceae</taxon>
        <taxon>Pseudoglutamicibacter</taxon>
    </lineage>
</organism>
<evidence type="ECO:0008006" key="8">
    <source>
        <dbReference type="Google" id="ProtNLM"/>
    </source>
</evidence>
<name>A0A095YFT9_9MICC</name>
<comment type="cofactor">
    <cofactor evidence="4">
        <name>Mg(2+)</name>
        <dbReference type="ChEBI" id="CHEBI:18420"/>
    </cofactor>
</comment>
<evidence type="ECO:0000256" key="5">
    <source>
        <dbReference type="SAM" id="MobiDB-lite"/>
    </source>
</evidence>
<dbReference type="GO" id="GO:0008934">
    <property type="term" value="F:inositol monophosphate 1-phosphatase activity"/>
    <property type="evidence" value="ECO:0007669"/>
    <property type="project" value="TreeGrafter"/>
</dbReference>
<dbReference type="AlphaFoldDB" id="A0A095YFT9"/>
<dbReference type="Proteomes" id="UP000053528">
    <property type="component" value="Unassembled WGS sequence"/>
</dbReference>
<feature type="binding site" evidence="4">
    <location>
        <position position="137"/>
    </location>
    <ligand>
        <name>Mg(2+)</name>
        <dbReference type="ChEBI" id="CHEBI:18420"/>
        <label>1</label>
        <note>catalytic</note>
    </ligand>
</feature>
<dbReference type="InterPro" id="IPR000760">
    <property type="entry name" value="Inositol_monophosphatase-like"/>
</dbReference>
<feature type="binding site" evidence="4">
    <location>
        <position position="106"/>
    </location>
    <ligand>
        <name>Mg(2+)</name>
        <dbReference type="ChEBI" id="CHEBI:18420"/>
        <label>1</label>
        <note>catalytic</note>
    </ligand>
</feature>
<dbReference type="GO" id="GO:0007165">
    <property type="term" value="P:signal transduction"/>
    <property type="evidence" value="ECO:0007669"/>
    <property type="project" value="TreeGrafter"/>
</dbReference>
<dbReference type="Pfam" id="PF00459">
    <property type="entry name" value="Inositol_P"/>
    <property type="match status" value="1"/>
</dbReference>
<dbReference type="SUPFAM" id="SSF56655">
    <property type="entry name" value="Carbohydrate phosphatase"/>
    <property type="match status" value="1"/>
</dbReference>
<dbReference type="PRINTS" id="PR00377">
    <property type="entry name" value="IMPHPHTASES"/>
</dbReference>
<dbReference type="PANTHER" id="PTHR20854:SF4">
    <property type="entry name" value="INOSITOL-1-MONOPHOSPHATASE-RELATED"/>
    <property type="match status" value="1"/>
</dbReference>
<feature type="binding site" evidence="4">
    <location>
        <position position="139"/>
    </location>
    <ligand>
        <name>Mg(2+)</name>
        <dbReference type="ChEBI" id="CHEBI:18420"/>
        <label>1</label>
        <note>catalytic</note>
    </ligand>
</feature>
<evidence type="ECO:0000313" key="7">
    <source>
        <dbReference type="Proteomes" id="UP000053528"/>
    </source>
</evidence>
<feature type="region of interest" description="Disordered" evidence="5">
    <location>
        <begin position="330"/>
        <end position="351"/>
    </location>
</feature>
<proteinExistence type="predicted"/>
<evidence type="ECO:0000256" key="3">
    <source>
        <dbReference type="ARBA" id="ARBA00022842"/>
    </source>
</evidence>
<gene>
    <name evidence="6" type="ORF">HMPREF2128_02995</name>
</gene>
<accession>A0A095YFT9</accession>
<reference evidence="6 7" key="1">
    <citation type="submission" date="2014-07" db="EMBL/GenBank/DDBJ databases">
        <authorList>
            <person name="McCorrison J."/>
            <person name="Sanka R."/>
            <person name="Torralba M."/>
            <person name="Gillis M."/>
            <person name="Haft D.H."/>
            <person name="Methe B."/>
            <person name="Sutton G."/>
            <person name="Nelson K.E."/>
        </authorList>
    </citation>
    <scope>NUCLEOTIDE SEQUENCE [LARGE SCALE GENOMIC DNA]</scope>
    <source>
        <strain evidence="6 7">DNF00011</strain>
    </source>
</reference>
<dbReference type="PANTHER" id="PTHR20854">
    <property type="entry name" value="INOSITOL MONOPHOSPHATASE"/>
    <property type="match status" value="1"/>
</dbReference>
<feature type="binding site" evidence="4">
    <location>
        <position position="140"/>
    </location>
    <ligand>
        <name>Mg(2+)</name>
        <dbReference type="ChEBI" id="CHEBI:18420"/>
        <label>1</label>
        <note>catalytic</note>
    </ligand>
</feature>
<dbReference type="PROSITE" id="PS00629">
    <property type="entry name" value="IMP_1"/>
    <property type="match status" value="1"/>
</dbReference>
<keyword evidence="1 4" id="KW-0479">Metal-binding</keyword>